<name>A0AAU0F1X9_9FLAO</name>
<evidence type="ECO:0000313" key="2">
    <source>
        <dbReference type="EMBL" id="WOC52095.1"/>
    </source>
</evidence>
<protein>
    <recommendedName>
        <fullName evidence="1">Methyltransferase type 11 domain-containing protein</fullName>
    </recommendedName>
</protein>
<dbReference type="InterPro" id="IPR013216">
    <property type="entry name" value="Methyltransf_11"/>
</dbReference>
<dbReference type="AlphaFoldDB" id="A0AAU0F1X9"/>
<evidence type="ECO:0000313" key="3">
    <source>
        <dbReference type="Proteomes" id="UP001432059"/>
    </source>
</evidence>
<organism evidence="2 3">
    <name type="scientific">Bergeyella porcorum</name>
    <dbReference type="NCBI Taxonomy" id="1735111"/>
    <lineage>
        <taxon>Bacteria</taxon>
        <taxon>Pseudomonadati</taxon>
        <taxon>Bacteroidota</taxon>
        <taxon>Flavobacteriia</taxon>
        <taxon>Flavobacteriales</taxon>
        <taxon>Weeksellaceae</taxon>
        <taxon>Bergeyella</taxon>
    </lineage>
</organism>
<dbReference type="Gene3D" id="3.40.50.150">
    <property type="entry name" value="Vaccinia Virus protein VP39"/>
    <property type="match status" value="1"/>
</dbReference>
<evidence type="ECO:0000259" key="1">
    <source>
        <dbReference type="Pfam" id="PF08241"/>
    </source>
</evidence>
<dbReference type="Pfam" id="PF08241">
    <property type="entry name" value="Methyltransf_11"/>
    <property type="match status" value="1"/>
</dbReference>
<dbReference type="SUPFAM" id="SSF53335">
    <property type="entry name" value="S-adenosyl-L-methionine-dependent methyltransferases"/>
    <property type="match status" value="1"/>
</dbReference>
<dbReference type="GO" id="GO:0008757">
    <property type="term" value="F:S-adenosylmethionine-dependent methyltransferase activity"/>
    <property type="evidence" value="ECO:0007669"/>
    <property type="project" value="InterPro"/>
</dbReference>
<sequence>MKFIAEDFKTFGFEPNENARKFAQQKSPKTTFLSSPTLSEIEDGSLDLITLWHVFEHIEKSIRNAFRISSEAKT</sequence>
<dbReference type="Proteomes" id="UP001432059">
    <property type="component" value="Chromosome"/>
</dbReference>
<dbReference type="InterPro" id="IPR029063">
    <property type="entry name" value="SAM-dependent_MTases_sf"/>
</dbReference>
<gene>
    <name evidence="2" type="ORF">BPO_1448</name>
</gene>
<dbReference type="KEGG" id="bpor:BPO_1448"/>
<dbReference type="EMBL" id="CP136426">
    <property type="protein sequence ID" value="WOC52095.1"/>
    <property type="molecule type" value="Genomic_DNA"/>
</dbReference>
<feature type="domain" description="Methyltransferase type 11" evidence="1">
    <location>
        <begin position="9"/>
        <end position="66"/>
    </location>
</feature>
<keyword evidence="3" id="KW-1185">Reference proteome</keyword>
<proteinExistence type="predicted"/>
<reference evidence="2" key="1">
    <citation type="submission" date="2023-10" db="EMBL/GenBank/DDBJ databases">
        <title>Characterization and whole genome sequencing of a novel strain of Bergeyella porcorum QD2021 isolated from pig.</title>
        <authorList>
            <person name="Liu G."/>
            <person name="Chen C."/>
            <person name="Han X."/>
        </authorList>
    </citation>
    <scope>NUCLEOTIDE SEQUENCE</scope>
    <source>
        <strain evidence="2">QD2021</strain>
    </source>
</reference>
<accession>A0AAU0F1X9</accession>